<evidence type="ECO:0000313" key="7">
    <source>
        <dbReference type="EMBL" id="ACO04562.1"/>
    </source>
</evidence>
<protein>
    <recommendedName>
        <fullName evidence="6">Outer membrane lipoprotein BamD-like domain-containing protein</fullName>
    </recommendedName>
</protein>
<keyword evidence="8" id="KW-1185">Reference proteome</keyword>
<dbReference type="PROSITE" id="PS50005">
    <property type="entry name" value="TPR"/>
    <property type="match status" value="1"/>
</dbReference>
<dbReference type="SMART" id="SM00028">
    <property type="entry name" value="TPR"/>
    <property type="match status" value="3"/>
</dbReference>
<dbReference type="InterPro" id="IPR019734">
    <property type="entry name" value="TPR_rpt"/>
</dbReference>
<feature type="coiled-coil region" evidence="5">
    <location>
        <begin position="205"/>
        <end position="266"/>
    </location>
</feature>
<dbReference type="AlphaFoldDB" id="C0QQ37"/>
<dbReference type="Gene3D" id="1.25.40.10">
    <property type="entry name" value="Tetratricopeptide repeat domain"/>
    <property type="match status" value="1"/>
</dbReference>
<proteinExistence type="predicted"/>
<dbReference type="RefSeq" id="WP_012676799.1">
    <property type="nucleotide sequence ID" value="NC_012440.1"/>
</dbReference>
<dbReference type="InterPro" id="IPR039565">
    <property type="entry name" value="BamD-like"/>
</dbReference>
<dbReference type="NCBIfam" id="TIGR03302">
    <property type="entry name" value="OM_YfiO"/>
    <property type="match status" value="1"/>
</dbReference>
<keyword evidence="1" id="KW-0732">Signal</keyword>
<evidence type="ECO:0000256" key="3">
    <source>
        <dbReference type="ARBA" id="ARBA00023237"/>
    </source>
</evidence>
<dbReference type="SUPFAM" id="SSF48452">
    <property type="entry name" value="TPR-like"/>
    <property type="match status" value="1"/>
</dbReference>
<keyword evidence="5" id="KW-0175">Coiled coil</keyword>
<gene>
    <name evidence="7" type="ordered locus">PERMA_0997</name>
</gene>
<evidence type="ECO:0000256" key="2">
    <source>
        <dbReference type="ARBA" id="ARBA00023136"/>
    </source>
</evidence>
<dbReference type="EMBL" id="CP001230">
    <property type="protein sequence ID" value="ACO04562.1"/>
    <property type="molecule type" value="Genomic_DNA"/>
</dbReference>
<dbReference type="InterPro" id="IPR011990">
    <property type="entry name" value="TPR-like_helical_dom_sf"/>
</dbReference>
<feature type="repeat" description="TPR" evidence="4">
    <location>
        <begin position="62"/>
        <end position="95"/>
    </location>
</feature>
<dbReference type="KEGG" id="pmx:PERMA_0997"/>
<evidence type="ECO:0000256" key="4">
    <source>
        <dbReference type="PROSITE-ProRule" id="PRU00339"/>
    </source>
</evidence>
<keyword evidence="4" id="KW-0802">TPR repeat</keyword>
<dbReference type="eggNOG" id="COG4105">
    <property type="taxonomic scope" value="Bacteria"/>
</dbReference>
<dbReference type="OrthoDB" id="11267at2"/>
<evidence type="ECO:0000256" key="5">
    <source>
        <dbReference type="SAM" id="Coils"/>
    </source>
</evidence>
<accession>C0QQ37</accession>
<keyword evidence="3" id="KW-0998">Cell outer membrane</keyword>
<evidence type="ECO:0000259" key="6">
    <source>
        <dbReference type="Pfam" id="PF13525"/>
    </source>
</evidence>
<dbReference type="Pfam" id="PF13525">
    <property type="entry name" value="YfiO"/>
    <property type="match status" value="1"/>
</dbReference>
<name>C0QQ37_PERMH</name>
<sequence length="300" mass="35733">MRNLILLLLTVFVFSCAQKEFVEKDVLHKGIQLYKKGDYEEAKDLLKKSIYKVKGLTADELMKARFYLADSYYREEQYVDAIVEFEELITLFPTAPFMDEALYKLADSYLKISPGVDRDMSYPEKALEKAEELIENYPDSKYAAKAKKIIHTVNKMKADHILEIAQLYEKLGKYYSASRYYQLAYDQYEDFIDKPFVEFKLAYNLMKTENQYKDEMDEYKEMISDIQEKIKKEKDLEKKNVLINRKKVLEKHLNLLHERIKSSKERGKKILQFIVKNYKNSEYEKKALNLLKKFTEVENH</sequence>
<dbReference type="HOGENOM" id="CLU_927036_0_0_0"/>
<reference evidence="7 8" key="1">
    <citation type="journal article" date="2009" name="J. Bacteriol.">
        <title>Complete and draft genome sequences of six members of the Aquificales.</title>
        <authorList>
            <person name="Reysenbach A.L."/>
            <person name="Hamamura N."/>
            <person name="Podar M."/>
            <person name="Griffiths E."/>
            <person name="Ferreira S."/>
            <person name="Hochstein R."/>
            <person name="Heidelberg J."/>
            <person name="Johnson J."/>
            <person name="Mead D."/>
            <person name="Pohorille A."/>
            <person name="Sarmiento M."/>
            <person name="Schweighofer K."/>
            <person name="Seshadri R."/>
            <person name="Voytek M.A."/>
        </authorList>
    </citation>
    <scope>NUCLEOTIDE SEQUENCE [LARGE SCALE GENOMIC DNA]</scope>
    <source>
        <strain evidence="8">DSM 14350 / EX-H1</strain>
    </source>
</reference>
<feature type="domain" description="Outer membrane lipoprotein BamD-like" evidence="6">
    <location>
        <begin position="24"/>
        <end position="205"/>
    </location>
</feature>
<dbReference type="STRING" id="123214.PERMA_0997"/>
<dbReference type="PaxDb" id="123214-PERMA_0997"/>
<dbReference type="PROSITE" id="PS51257">
    <property type="entry name" value="PROKAR_LIPOPROTEIN"/>
    <property type="match status" value="1"/>
</dbReference>
<dbReference type="Proteomes" id="UP000001366">
    <property type="component" value="Chromosome"/>
</dbReference>
<keyword evidence="2" id="KW-0472">Membrane</keyword>
<organism evidence="7 8">
    <name type="scientific">Persephonella marina (strain DSM 14350 / EX-H1)</name>
    <dbReference type="NCBI Taxonomy" id="123214"/>
    <lineage>
        <taxon>Bacteria</taxon>
        <taxon>Pseudomonadati</taxon>
        <taxon>Aquificota</taxon>
        <taxon>Aquificia</taxon>
        <taxon>Aquificales</taxon>
        <taxon>Hydrogenothermaceae</taxon>
        <taxon>Persephonella</taxon>
    </lineage>
</organism>
<evidence type="ECO:0000256" key="1">
    <source>
        <dbReference type="ARBA" id="ARBA00022729"/>
    </source>
</evidence>
<dbReference type="InterPro" id="IPR017689">
    <property type="entry name" value="BamD"/>
</dbReference>
<evidence type="ECO:0000313" key="8">
    <source>
        <dbReference type="Proteomes" id="UP000001366"/>
    </source>
</evidence>